<dbReference type="PANTHER" id="PTHR15109:SF3">
    <property type="entry name" value="PROTEIN FAM193B"/>
    <property type="match status" value="1"/>
</dbReference>
<dbReference type="AlphaFoldDB" id="A0AAD9FIQ7"/>
<feature type="compositionally biased region" description="Basic and acidic residues" evidence="4">
    <location>
        <begin position="500"/>
        <end position="514"/>
    </location>
</feature>
<comment type="similarity">
    <text evidence="1">Belongs to the FAM193 family.</text>
</comment>
<feature type="compositionally biased region" description="Low complexity" evidence="4">
    <location>
        <begin position="757"/>
        <end position="766"/>
    </location>
</feature>
<feature type="compositionally biased region" description="Basic and acidic residues" evidence="4">
    <location>
        <begin position="216"/>
        <end position="226"/>
    </location>
</feature>
<feature type="compositionally biased region" description="Low complexity" evidence="4">
    <location>
        <begin position="692"/>
        <end position="706"/>
    </location>
</feature>
<feature type="compositionally biased region" description="Polar residues" evidence="4">
    <location>
        <begin position="200"/>
        <end position="209"/>
    </location>
</feature>
<feature type="compositionally biased region" description="Polar residues" evidence="4">
    <location>
        <begin position="788"/>
        <end position="809"/>
    </location>
</feature>
<evidence type="ECO:0000259" key="5">
    <source>
        <dbReference type="Pfam" id="PF15914"/>
    </source>
</evidence>
<evidence type="ECO:0000256" key="4">
    <source>
        <dbReference type="SAM" id="MobiDB-lite"/>
    </source>
</evidence>
<feature type="region of interest" description="Disordered" evidence="4">
    <location>
        <begin position="725"/>
        <end position="870"/>
    </location>
</feature>
<protein>
    <submittedName>
        <fullName evidence="6">Protein FAM193B</fullName>
    </submittedName>
</protein>
<gene>
    <name evidence="6" type="ORF">KUDE01_011405</name>
</gene>
<keyword evidence="3" id="KW-0175">Coiled coil</keyword>
<feature type="region of interest" description="Disordered" evidence="4">
    <location>
        <begin position="136"/>
        <end position="162"/>
    </location>
</feature>
<dbReference type="Pfam" id="PF15914">
    <property type="entry name" value="FAM193_C"/>
    <property type="match status" value="1"/>
</dbReference>
<keyword evidence="7" id="KW-1185">Reference proteome</keyword>
<feature type="region of interest" description="Disordered" evidence="4">
    <location>
        <begin position="903"/>
        <end position="922"/>
    </location>
</feature>
<evidence type="ECO:0000313" key="6">
    <source>
        <dbReference type="EMBL" id="KAK1904222.1"/>
    </source>
</evidence>
<evidence type="ECO:0000256" key="1">
    <source>
        <dbReference type="ARBA" id="ARBA00009689"/>
    </source>
</evidence>
<evidence type="ECO:0000313" key="7">
    <source>
        <dbReference type="Proteomes" id="UP001228049"/>
    </source>
</evidence>
<feature type="compositionally biased region" description="Polar residues" evidence="4">
    <location>
        <begin position="911"/>
        <end position="922"/>
    </location>
</feature>
<feature type="compositionally biased region" description="Polar residues" evidence="4">
    <location>
        <begin position="303"/>
        <end position="312"/>
    </location>
</feature>
<accession>A0AAD9FIQ7</accession>
<dbReference type="PANTHER" id="PTHR15109">
    <property type="entry name" value="AGAP004327-PA"/>
    <property type="match status" value="1"/>
</dbReference>
<feature type="region of interest" description="Disordered" evidence="4">
    <location>
        <begin position="429"/>
        <end position="463"/>
    </location>
</feature>
<dbReference type="InterPro" id="IPR031802">
    <property type="entry name" value="FAM193_C"/>
</dbReference>
<feature type="compositionally biased region" description="Low complexity" evidence="4">
    <location>
        <begin position="150"/>
        <end position="159"/>
    </location>
</feature>
<dbReference type="EMBL" id="JASDAP010000004">
    <property type="protein sequence ID" value="KAK1904222.1"/>
    <property type="molecule type" value="Genomic_DNA"/>
</dbReference>
<feature type="region of interest" description="Disordered" evidence="4">
    <location>
        <begin position="197"/>
        <end position="378"/>
    </location>
</feature>
<feature type="compositionally biased region" description="Acidic residues" evidence="4">
    <location>
        <begin position="439"/>
        <end position="448"/>
    </location>
</feature>
<evidence type="ECO:0000256" key="3">
    <source>
        <dbReference type="ARBA" id="ARBA00023054"/>
    </source>
</evidence>
<feature type="region of interest" description="Disordered" evidence="4">
    <location>
        <begin position="1"/>
        <end position="45"/>
    </location>
</feature>
<feature type="compositionally biased region" description="Polar residues" evidence="4">
    <location>
        <begin position="319"/>
        <end position="331"/>
    </location>
</feature>
<sequence>MARKKSKQPGVAQKELAPGQQTAPKSPVSPGDAADGGGGDAGLDRLANTRANQPMHTCCLLCHREFKDWGANSVNGLPGGHGTKLADAVPALSQALLREAPGRKLADAVPSLSQSLLGEVPLWICQSCCKSVEEEERRSTQEQPAPVPLSHSSSCKSQSCGNGYPEQSTVDWDPSSFLSAHKLSGLWNSAHTNGGEHCNHNTSSHSQPGLTAGSACHEKRGLHEAPGKSAKTSGAKVCPYSHPSSQTSSGSSAGNPLSTSADLCKTTPKHFKTMCRRPTPPGEAFHPSDHHQHTDLSVPPNSPTGLSSQHSSLLPPKPNSGQHGHVTSSSGAGVAAHAPFSPLVPNLHGPSAKLNSPSPDSPTPVHKPSPCKNSHIPAVNTQHSKLGTSIMGCNHPCNGHSAGTVAPSNVGHLTAGACRDQACKGHKMTNGTLCHPSSELEEGEDEDSSSERSSCASSSTNQKDGKYCDCCYCEFFGHNAPPAAPTSRNYAEIREKLRSRLTRRKEEPPQRQDAELTVAGAIDNRDVDELLDFINSSEPKPVNSAKAAKRARHKQKKKEKAQQGTGAAGSDPNSDPSDPADDEPLPDGSEASRLLDWPQLELERVNSFLTSRLEEIKNTIKDSIRASFSMYDLNLDVNDFPKKAATLEGNHLLSHLNGSSDLQQIDLDLAPLSLGNFKSHLDLVNGWEDTTTVSSANTAPNTTTASGVPPGSKDIQRLLQVPAQTTAKSNEDAPDPKNTTVGNGSAKSKKNKKQQQRQEQSVSEQNTNKPTKAASGNDSQKSNECKESSSNGTKGGNRQPQHSAESQRNGPKKAEEGRSSKHAANGGVSNAHRGKGDPDTRGGRSELDSESKTNATEDVFLPKEGDPTEMDEIDREVEYFKRFCLDSAKQTRQKVAVNWSNFTLKKPRNPGSKSYSIQRTET</sequence>
<feature type="region of interest" description="Disordered" evidence="4">
    <location>
        <begin position="533"/>
        <end position="595"/>
    </location>
</feature>
<feature type="region of interest" description="Disordered" evidence="4">
    <location>
        <begin position="692"/>
        <end position="713"/>
    </location>
</feature>
<evidence type="ECO:0000256" key="2">
    <source>
        <dbReference type="ARBA" id="ARBA00022553"/>
    </source>
</evidence>
<dbReference type="Proteomes" id="UP001228049">
    <property type="component" value="Unassembled WGS sequence"/>
</dbReference>
<proteinExistence type="inferred from homology"/>
<feature type="region of interest" description="Disordered" evidence="4">
    <location>
        <begin position="500"/>
        <end position="520"/>
    </location>
</feature>
<comment type="caution">
    <text evidence="6">The sequence shown here is derived from an EMBL/GenBank/DDBJ whole genome shotgun (WGS) entry which is preliminary data.</text>
</comment>
<dbReference type="InterPro" id="IPR029717">
    <property type="entry name" value="FAM193"/>
</dbReference>
<organism evidence="6 7">
    <name type="scientific">Dissostichus eleginoides</name>
    <name type="common">Patagonian toothfish</name>
    <name type="synonym">Dissostichus amissus</name>
    <dbReference type="NCBI Taxonomy" id="100907"/>
    <lineage>
        <taxon>Eukaryota</taxon>
        <taxon>Metazoa</taxon>
        <taxon>Chordata</taxon>
        <taxon>Craniata</taxon>
        <taxon>Vertebrata</taxon>
        <taxon>Euteleostomi</taxon>
        <taxon>Actinopterygii</taxon>
        <taxon>Neopterygii</taxon>
        <taxon>Teleostei</taxon>
        <taxon>Neoteleostei</taxon>
        <taxon>Acanthomorphata</taxon>
        <taxon>Eupercaria</taxon>
        <taxon>Perciformes</taxon>
        <taxon>Notothenioidei</taxon>
        <taxon>Nototheniidae</taxon>
        <taxon>Dissostichus</taxon>
    </lineage>
</organism>
<feature type="domain" description="FAM193 C-terminal" evidence="5">
    <location>
        <begin position="858"/>
        <end position="906"/>
    </location>
</feature>
<feature type="compositionally biased region" description="Basic and acidic residues" evidence="4">
    <location>
        <begin position="834"/>
        <end position="851"/>
    </location>
</feature>
<feature type="compositionally biased region" description="Polar residues" evidence="4">
    <location>
        <begin position="767"/>
        <end position="780"/>
    </location>
</feature>
<feature type="compositionally biased region" description="Low complexity" evidence="4">
    <location>
        <begin position="562"/>
        <end position="577"/>
    </location>
</feature>
<feature type="compositionally biased region" description="Polar residues" evidence="4">
    <location>
        <begin position="737"/>
        <end position="746"/>
    </location>
</feature>
<keyword evidence="2" id="KW-0597">Phosphoprotein</keyword>
<name>A0AAD9FIQ7_DISEL</name>
<reference evidence="6" key="1">
    <citation type="submission" date="2023-04" db="EMBL/GenBank/DDBJ databases">
        <title>Chromosome-level genome of Chaenocephalus aceratus.</title>
        <authorList>
            <person name="Park H."/>
        </authorList>
    </citation>
    <scope>NUCLEOTIDE SEQUENCE</scope>
    <source>
        <strain evidence="6">DE</strain>
        <tissue evidence="6">Muscle</tissue>
    </source>
</reference>
<feature type="compositionally biased region" description="Low complexity" evidence="4">
    <location>
        <begin position="241"/>
        <end position="252"/>
    </location>
</feature>
<feature type="compositionally biased region" description="Basic residues" evidence="4">
    <location>
        <begin position="547"/>
        <end position="559"/>
    </location>
</feature>